<feature type="transmembrane region" description="Helical" evidence="1">
    <location>
        <begin position="71"/>
        <end position="91"/>
    </location>
</feature>
<feature type="transmembrane region" description="Helical" evidence="1">
    <location>
        <begin position="247"/>
        <end position="266"/>
    </location>
</feature>
<keyword evidence="1" id="KW-0472">Membrane</keyword>
<proteinExistence type="predicted"/>
<name>A0A839IN43_9GAMM</name>
<gene>
    <name evidence="2" type="ORF">H4O21_05790</name>
</gene>
<feature type="transmembrane region" description="Helical" evidence="1">
    <location>
        <begin position="294"/>
        <end position="315"/>
    </location>
</feature>
<feature type="transmembrane region" description="Helical" evidence="1">
    <location>
        <begin position="222"/>
        <end position="241"/>
    </location>
</feature>
<dbReference type="Proteomes" id="UP000565262">
    <property type="component" value="Unassembled WGS sequence"/>
</dbReference>
<feature type="transmembrane region" description="Helical" evidence="1">
    <location>
        <begin position="191"/>
        <end position="210"/>
    </location>
</feature>
<feature type="transmembrane region" description="Helical" evidence="1">
    <location>
        <begin position="271"/>
        <end position="288"/>
    </location>
</feature>
<organism evidence="2 3">
    <name type="scientific">Oceanospirillum sediminis</name>
    <dbReference type="NCBI Taxonomy" id="2760088"/>
    <lineage>
        <taxon>Bacteria</taxon>
        <taxon>Pseudomonadati</taxon>
        <taxon>Pseudomonadota</taxon>
        <taxon>Gammaproteobacteria</taxon>
        <taxon>Oceanospirillales</taxon>
        <taxon>Oceanospirillaceae</taxon>
        <taxon>Oceanospirillum</taxon>
    </lineage>
</organism>
<keyword evidence="1" id="KW-1133">Transmembrane helix</keyword>
<evidence type="ECO:0000256" key="1">
    <source>
        <dbReference type="SAM" id="Phobius"/>
    </source>
</evidence>
<evidence type="ECO:0000313" key="2">
    <source>
        <dbReference type="EMBL" id="MBB1486114.1"/>
    </source>
</evidence>
<evidence type="ECO:0000313" key="3">
    <source>
        <dbReference type="Proteomes" id="UP000565262"/>
    </source>
</evidence>
<feature type="transmembrane region" description="Helical" evidence="1">
    <location>
        <begin position="164"/>
        <end position="185"/>
    </location>
</feature>
<dbReference type="AlphaFoldDB" id="A0A839IN43"/>
<accession>A0A839IN43</accession>
<dbReference type="EMBL" id="JACJFM010000005">
    <property type="protein sequence ID" value="MBB1486114.1"/>
    <property type="molecule type" value="Genomic_DNA"/>
</dbReference>
<reference evidence="2 3" key="1">
    <citation type="submission" date="2020-08" db="EMBL/GenBank/DDBJ databases">
        <title>Oceanospirillum sp. nov. isolated from marine sediment.</title>
        <authorList>
            <person name="Ji X."/>
        </authorList>
    </citation>
    <scope>NUCLEOTIDE SEQUENCE [LARGE SCALE GENOMIC DNA]</scope>
    <source>
        <strain evidence="2 3">D5</strain>
    </source>
</reference>
<comment type="caution">
    <text evidence="2">The sequence shown here is derived from an EMBL/GenBank/DDBJ whole genome shotgun (WGS) entry which is preliminary data.</text>
</comment>
<protein>
    <submittedName>
        <fullName evidence="2">DUF2157 domain-containing protein</fullName>
    </submittedName>
</protein>
<feature type="transmembrane region" description="Helical" evidence="1">
    <location>
        <begin position="44"/>
        <end position="65"/>
    </location>
</feature>
<keyword evidence="3" id="KW-1185">Reference proteome</keyword>
<dbReference type="RefSeq" id="WP_182807896.1">
    <property type="nucleotide sequence ID" value="NZ_JACJFM010000005.1"/>
</dbReference>
<feature type="transmembrane region" description="Helical" evidence="1">
    <location>
        <begin position="98"/>
        <end position="118"/>
    </location>
</feature>
<sequence length="343" mass="39075">MRINRSDLEAAVARNIIRKEQAEQLEAFLEVRYRHQPSMNFTHVLWYMGALIAISAMSLFMTLGWESFGGAGILVTSLIYAVIALWLTQWFSGKDYPIPAGICATLAVTMVPLAVYGVQQMIGFWPDDVHYQDYHRKIKWHWIWVEVTTLLAGVAMLRVYRYPFLVMPIAITLWYMSMDIAPLLATDEMTFEFRAQVSLVFGLLITLLALRVDFISEAKADYAFWLYLAGVTAFWGGMSALDSDSELNRFIYFVINIAMILAGVLLRRKVFVVYGALGGCFYLGYLADKIFADSWLFPITLSAIGLGIIALGIHWQKHEARYTRVLRSCLPVSVDTWLKDKRS</sequence>
<keyword evidence="1" id="KW-0812">Transmembrane</keyword>
<feature type="transmembrane region" description="Helical" evidence="1">
    <location>
        <begin position="138"/>
        <end position="157"/>
    </location>
</feature>